<comment type="caution">
    <text evidence="1">The sequence shown here is derived from an EMBL/GenBank/DDBJ whole genome shotgun (WGS) entry which is preliminary data.</text>
</comment>
<protein>
    <submittedName>
        <fullName evidence="1">Transcription termination factor like</fullName>
    </submittedName>
</protein>
<dbReference type="EMBL" id="CM051397">
    <property type="protein sequence ID" value="KAJ4719673.1"/>
    <property type="molecule type" value="Genomic_DNA"/>
</dbReference>
<evidence type="ECO:0000313" key="1">
    <source>
        <dbReference type="EMBL" id="KAJ4719673.1"/>
    </source>
</evidence>
<accession>A0ACC1Y8B5</accession>
<organism evidence="1 2">
    <name type="scientific">Melia azedarach</name>
    <name type="common">Chinaberry tree</name>
    <dbReference type="NCBI Taxonomy" id="155640"/>
    <lineage>
        <taxon>Eukaryota</taxon>
        <taxon>Viridiplantae</taxon>
        <taxon>Streptophyta</taxon>
        <taxon>Embryophyta</taxon>
        <taxon>Tracheophyta</taxon>
        <taxon>Spermatophyta</taxon>
        <taxon>Magnoliopsida</taxon>
        <taxon>eudicotyledons</taxon>
        <taxon>Gunneridae</taxon>
        <taxon>Pentapetalae</taxon>
        <taxon>rosids</taxon>
        <taxon>malvids</taxon>
        <taxon>Sapindales</taxon>
        <taxon>Meliaceae</taxon>
        <taxon>Melia</taxon>
    </lineage>
</organism>
<name>A0ACC1Y8B5_MELAZ</name>
<reference evidence="1 2" key="1">
    <citation type="journal article" date="2023" name="Science">
        <title>Complex scaffold remodeling in plant triterpene biosynthesis.</title>
        <authorList>
            <person name="De La Pena R."/>
            <person name="Hodgson H."/>
            <person name="Liu J.C."/>
            <person name="Stephenson M.J."/>
            <person name="Martin A.C."/>
            <person name="Owen C."/>
            <person name="Harkess A."/>
            <person name="Leebens-Mack J."/>
            <person name="Jimenez L.E."/>
            <person name="Osbourn A."/>
            <person name="Sattely E.S."/>
        </authorList>
    </citation>
    <scope>NUCLEOTIDE SEQUENCE [LARGE SCALE GENOMIC DNA]</scope>
    <source>
        <strain evidence="2">cv. JPN11</strain>
        <tissue evidence="1">Leaf</tissue>
    </source>
</reference>
<gene>
    <name evidence="1" type="ORF">OWV82_007613</name>
</gene>
<dbReference type="Proteomes" id="UP001164539">
    <property type="component" value="Chromosome 4"/>
</dbReference>
<sequence>MFRFLCGRQRTVVPYGDLSLTNSTTLLGFVQRTFCIVRLLSSSLHVERKSVDGKEIEQEKSVQVSYLMNSCGLSLESASSASKKVRFKNTAKRDQYLSFSETMVLVKPKSLKLNDFVKIISSCPRLLSRSLENHLTPCYKFLKGVPVPDETVVRTLKRTPLAFLQNFRTAASCKHSKFCRIVNEVKEMGFNPLLTTFVLAIQVLCQVKKQTSDSKIELYERWGWFKDEILAAFRRHPHCMLICKEKISRVMDLFVKKMGWLSHDIAKRSEILLFSLDKRTVPRCCVVRVSQSKGLIKENLSPLSILQPTERLCEEVCDQVS</sequence>
<evidence type="ECO:0000313" key="2">
    <source>
        <dbReference type="Proteomes" id="UP001164539"/>
    </source>
</evidence>
<proteinExistence type="predicted"/>
<keyword evidence="2" id="KW-1185">Reference proteome</keyword>